<comment type="caution">
    <text evidence="4">The sequence shown here is derived from an EMBL/GenBank/DDBJ whole genome shotgun (WGS) entry which is preliminary data.</text>
</comment>
<feature type="compositionally biased region" description="Gly residues" evidence="1">
    <location>
        <begin position="487"/>
        <end position="496"/>
    </location>
</feature>
<evidence type="ECO:0000256" key="1">
    <source>
        <dbReference type="SAM" id="MobiDB-lite"/>
    </source>
</evidence>
<dbReference type="PANTHER" id="PTHR43308:SF5">
    <property type="entry name" value="S-LAYER PROTEIN _ PEPTIDOGLYCAN ENDO-BETA-N-ACETYLGLUCOSAMINIDASE"/>
    <property type="match status" value="1"/>
</dbReference>
<dbReference type="AlphaFoldDB" id="A0A6G4A2L8"/>
<dbReference type="EMBL" id="JAAIKC010000009">
    <property type="protein sequence ID" value="NEW08538.1"/>
    <property type="molecule type" value="Genomic_DNA"/>
</dbReference>
<dbReference type="InterPro" id="IPR051465">
    <property type="entry name" value="Cell_Envelope_Struct_Comp"/>
</dbReference>
<dbReference type="InterPro" id="IPR001119">
    <property type="entry name" value="SLH_dom"/>
</dbReference>
<feature type="domain" description="SLH" evidence="3">
    <location>
        <begin position="43"/>
        <end position="101"/>
    </location>
</feature>
<dbReference type="PANTHER" id="PTHR43308">
    <property type="entry name" value="OUTER MEMBRANE PROTEIN ALPHA-RELATED"/>
    <property type="match status" value="1"/>
</dbReference>
<organism evidence="4">
    <name type="scientific">Paenibacillus sp. SYP-B3998</name>
    <dbReference type="NCBI Taxonomy" id="2678564"/>
    <lineage>
        <taxon>Bacteria</taxon>
        <taxon>Bacillati</taxon>
        <taxon>Bacillota</taxon>
        <taxon>Bacilli</taxon>
        <taxon>Bacillales</taxon>
        <taxon>Paenibacillaceae</taxon>
        <taxon>Paenibacillus</taxon>
    </lineage>
</organism>
<feature type="domain" description="SLH" evidence="3">
    <location>
        <begin position="102"/>
        <end position="165"/>
    </location>
</feature>
<proteinExistence type="predicted"/>
<reference evidence="4" key="1">
    <citation type="submission" date="2020-02" db="EMBL/GenBank/DDBJ databases">
        <authorList>
            <person name="Shen X.-R."/>
            <person name="Zhang Y.-X."/>
        </authorList>
    </citation>
    <scope>NUCLEOTIDE SEQUENCE</scope>
    <source>
        <strain evidence="4">SYP-B3998</strain>
    </source>
</reference>
<keyword evidence="2" id="KW-0732">Signal</keyword>
<accession>A0A6G4A2L8</accession>
<gene>
    <name evidence="4" type="ORF">GK047_21295</name>
</gene>
<feature type="compositionally biased region" description="Gly residues" evidence="1">
    <location>
        <begin position="467"/>
        <end position="481"/>
    </location>
</feature>
<protein>
    <submittedName>
        <fullName evidence="4">S-layer homology domain-containing protein</fullName>
    </submittedName>
</protein>
<evidence type="ECO:0000313" key="4">
    <source>
        <dbReference type="EMBL" id="NEW08538.1"/>
    </source>
</evidence>
<sequence length="809" mass="87433">MKKELSAFLAGIMVFGSLLAGVANADTLKNPETVKSVTSKVNTNLSELNDVTEHWANQEIARWNKRGIIQGVENGNFEPERGLTRAEWVTLVNRLFQYQELKPTKFSDVKVNDWFSKDVQVATAAGYINGYEDSTFKPNAVLTRQEAAAMISRVLNLKADDQAPSFSDGNLIAPWARESISAVYQKGIIQGFQDESFQPTKAITRAEAMLLLDRAFTTYGNWYDEERTYGPESGKDELPGSVIINHAGAKLQNLDIAGDLIIGKQVGDGNIYLKNVTVHGKTYVYGGGEHSVHLEDSIILTVIINKVDGTVRLVATGSTSVKEITIQTSANIEAGKGTSINKLTLSNDLPEKSRVMINGSFDTVNVEAKSILVQIPQGNINQLNVSKGAEGTTLETSKESRILSLVLDAATKVLGSGSIDKATINSTGISMEQQPKNMAIGSNVPSDVKVNIGGNDKPASSSNNSPVGGGGSNNSGGGSTGGSDNSGNGGNTGGSNGKDKDGALEGGSWYYLGLASDTVTVGESVYVTSTRSGTFYLFQSGISPTDQVLLEAGVAAGTVRKTSIQAGVRTAMDTTGLPFNSFYGLVVFDSDHKPSSYRYVTVLDNQTKALNSEPSIVSVGADPQYLEFIYNRDIKIVEGKDLRTSVTVATYNQPFAPLSMDDDVKIVRNKIILTPKKPYGKKYKLAIATNTIQTLDGKYANKGYVTPYTLNSFGKVFMISPTYTYNMKIKIGTKIKFKSERDDSIYFVLDSTVGTEADFDKEANDHGKKIIVPKDGVDETYEIDTSSLNKGHYRLYPWTGISLYVELID</sequence>
<dbReference type="PROSITE" id="PS51272">
    <property type="entry name" value="SLH"/>
    <property type="match status" value="3"/>
</dbReference>
<evidence type="ECO:0000259" key="3">
    <source>
        <dbReference type="PROSITE" id="PS51272"/>
    </source>
</evidence>
<feature type="signal peptide" evidence="2">
    <location>
        <begin position="1"/>
        <end position="25"/>
    </location>
</feature>
<feature type="region of interest" description="Disordered" evidence="1">
    <location>
        <begin position="433"/>
        <end position="500"/>
    </location>
</feature>
<dbReference type="Pfam" id="PF00395">
    <property type="entry name" value="SLH"/>
    <property type="match status" value="3"/>
</dbReference>
<dbReference type="RefSeq" id="WP_163951484.1">
    <property type="nucleotide sequence ID" value="NZ_JAAIKC010000009.1"/>
</dbReference>
<feature type="chain" id="PRO_5026293217" evidence="2">
    <location>
        <begin position="26"/>
        <end position="809"/>
    </location>
</feature>
<name>A0A6G4A2L8_9BACL</name>
<evidence type="ECO:0000256" key="2">
    <source>
        <dbReference type="SAM" id="SignalP"/>
    </source>
</evidence>
<feature type="domain" description="SLH" evidence="3">
    <location>
        <begin position="166"/>
        <end position="226"/>
    </location>
</feature>